<reference evidence="4" key="2">
    <citation type="submission" date="2023-06" db="EMBL/GenBank/DDBJ databases">
        <authorList>
            <consortium name="Lawrence Berkeley National Laboratory"/>
            <person name="Haridas S."/>
            <person name="Hensen N."/>
            <person name="Bonometti L."/>
            <person name="Westerberg I."/>
            <person name="Brannstrom I.O."/>
            <person name="Guillou S."/>
            <person name="Cros-Aarteil S."/>
            <person name="Calhoun S."/>
            <person name="Kuo A."/>
            <person name="Mondo S."/>
            <person name="Pangilinan J."/>
            <person name="Riley R."/>
            <person name="Labutti K."/>
            <person name="Andreopoulos B."/>
            <person name="Lipzen A."/>
            <person name="Chen C."/>
            <person name="Yanf M."/>
            <person name="Daum C."/>
            <person name="Ng V."/>
            <person name="Clum A."/>
            <person name="Steindorff A."/>
            <person name="Ohm R."/>
            <person name="Martin F."/>
            <person name="Silar P."/>
            <person name="Natvig D."/>
            <person name="Lalanne C."/>
            <person name="Gautier V."/>
            <person name="Ament-Velasquez S.L."/>
            <person name="Kruys A."/>
            <person name="Hutchinson M.I."/>
            <person name="Powell A.J."/>
            <person name="Barry K."/>
            <person name="Miller A.N."/>
            <person name="Grigoriev I.V."/>
            <person name="Debuchy R."/>
            <person name="Gladieux P."/>
            <person name="Thoren M.H."/>
            <person name="Johannesson H."/>
        </authorList>
    </citation>
    <scope>NUCLEOTIDE SEQUENCE</scope>
    <source>
        <strain evidence="4">SMH4131-1</strain>
    </source>
</reference>
<dbReference type="SUPFAM" id="SSF50129">
    <property type="entry name" value="GroES-like"/>
    <property type="match status" value="1"/>
</dbReference>
<dbReference type="GO" id="GO:0016651">
    <property type="term" value="F:oxidoreductase activity, acting on NAD(P)H"/>
    <property type="evidence" value="ECO:0007669"/>
    <property type="project" value="InterPro"/>
</dbReference>
<evidence type="ECO:0000313" key="5">
    <source>
        <dbReference type="Proteomes" id="UP001286456"/>
    </source>
</evidence>
<dbReference type="InterPro" id="IPR020843">
    <property type="entry name" value="ER"/>
</dbReference>
<dbReference type="PANTHER" id="PTHR45348">
    <property type="entry name" value="HYPOTHETICAL OXIDOREDUCTASE (EUROFUNG)"/>
    <property type="match status" value="1"/>
</dbReference>
<dbReference type="InterPro" id="IPR036291">
    <property type="entry name" value="NAD(P)-bd_dom_sf"/>
</dbReference>
<dbReference type="Pfam" id="PF08240">
    <property type="entry name" value="ADH_N"/>
    <property type="match status" value="1"/>
</dbReference>
<evidence type="ECO:0000313" key="4">
    <source>
        <dbReference type="EMBL" id="KAK3331727.1"/>
    </source>
</evidence>
<dbReference type="EMBL" id="JAUEPO010000002">
    <property type="protein sequence ID" value="KAK3331727.1"/>
    <property type="molecule type" value="Genomic_DNA"/>
</dbReference>
<protein>
    <submittedName>
        <fullName evidence="4">Chaperonin 10-like protein</fullName>
    </submittedName>
</protein>
<dbReference type="Pfam" id="PF00107">
    <property type="entry name" value="ADH_zinc_N"/>
    <property type="match status" value="1"/>
</dbReference>
<dbReference type="PANTHER" id="PTHR45348:SF3">
    <property type="entry name" value="ENOYL REDUCTASE (ER) DOMAIN-CONTAINING PROTEIN"/>
    <property type="match status" value="1"/>
</dbReference>
<dbReference type="AlphaFoldDB" id="A0AAE0MGI4"/>
<organism evidence="4 5">
    <name type="scientific">Cercophora scortea</name>
    <dbReference type="NCBI Taxonomy" id="314031"/>
    <lineage>
        <taxon>Eukaryota</taxon>
        <taxon>Fungi</taxon>
        <taxon>Dikarya</taxon>
        <taxon>Ascomycota</taxon>
        <taxon>Pezizomycotina</taxon>
        <taxon>Sordariomycetes</taxon>
        <taxon>Sordariomycetidae</taxon>
        <taxon>Sordariales</taxon>
        <taxon>Lasiosphaeriaceae</taxon>
        <taxon>Cercophora</taxon>
    </lineage>
</organism>
<dbReference type="Gene3D" id="3.40.50.720">
    <property type="entry name" value="NAD(P)-binding Rossmann-like Domain"/>
    <property type="match status" value="1"/>
</dbReference>
<comment type="similarity">
    <text evidence="1">Belongs to the zinc-containing alcohol dehydrogenase family.</text>
</comment>
<keyword evidence="5" id="KW-1185">Reference proteome</keyword>
<dbReference type="Gene3D" id="3.90.180.10">
    <property type="entry name" value="Medium-chain alcohol dehydrogenases, catalytic domain"/>
    <property type="match status" value="1"/>
</dbReference>
<gene>
    <name evidence="4" type="ORF">B0T19DRAFT_85815</name>
</gene>
<dbReference type="InterPro" id="IPR013149">
    <property type="entry name" value="ADH-like_C"/>
</dbReference>
<dbReference type="Proteomes" id="UP001286456">
    <property type="component" value="Unassembled WGS sequence"/>
</dbReference>
<proteinExistence type="inferred from homology"/>
<keyword evidence="2" id="KW-0560">Oxidoreductase</keyword>
<dbReference type="SMART" id="SM00829">
    <property type="entry name" value="PKS_ER"/>
    <property type="match status" value="1"/>
</dbReference>
<dbReference type="CDD" id="cd08249">
    <property type="entry name" value="enoyl_reductase_like"/>
    <property type="match status" value="1"/>
</dbReference>
<sequence>MSTSTIVTQYQLLAKAGAFALTTVPRPVPGPTEVSFRTKAVALNPADWKQRVWGFAIQTWPAVLGLEAAGVVEAVGEQVTTVRVGDEVFGSVGFGGKAAAFQEVVTVDVTRVGRKPAGLGFEDAVSLPLGFCTAASAVVKGLQIPLRTLLPPADSTPRSTPLRSVLVLGGSSAVGAAAIQILRIAQPELTIFATSSAQHHARLLSLGADKAFDRATAQADPAEIIAAAPGGEGVDAILDAVGAGGEQSAVFGALSKGGPRLYVQVFTGQDIVAPEGVEHVVASTRFIWALPGGGEVLTLLAGLVDEGLYKLPVEVEVVGKGFEAIPGGLDRLQAGLVSGRKLVVSV</sequence>
<dbReference type="InterPro" id="IPR013154">
    <property type="entry name" value="ADH-like_N"/>
</dbReference>
<dbReference type="InterPro" id="IPR011032">
    <property type="entry name" value="GroES-like_sf"/>
</dbReference>
<feature type="domain" description="Enoyl reductase (ER)" evidence="3">
    <location>
        <begin position="17"/>
        <end position="344"/>
    </location>
</feature>
<evidence type="ECO:0000259" key="3">
    <source>
        <dbReference type="SMART" id="SM00829"/>
    </source>
</evidence>
<accession>A0AAE0MGI4</accession>
<name>A0AAE0MGI4_9PEZI</name>
<dbReference type="SUPFAM" id="SSF51735">
    <property type="entry name" value="NAD(P)-binding Rossmann-fold domains"/>
    <property type="match status" value="1"/>
</dbReference>
<dbReference type="InterPro" id="IPR047122">
    <property type="entry name" value="Trans-enoyl_RdTase-like"/>
</dbReference>
<evidence type="ECO:0000256" key="2">
    <source>
        <dbReference type="ARBA" id="ARBA00023002"/>
    </source>
</evidence>
<comment type="caution">
    <text evidence="4">The sequence shown here is derived from an EMBL/GenBank/DDBJ whole genome shotgun (WGS) entry which is preliminary data.</text>
</comment>
<evidence type="ECO:0000256" key="1">
    <source>
        <dbReference type="ARBA" id="ARBA00008072"/>
    </source>
</evidence>
<reference evidence="4" key="1">
    <citation type="journal article" date="2023" name="Mol. Phylogenet. Evol.">
        <title>Genome-scale phylogeny and comparative genomics of the fungal order Sordariales.</title>
        <authorList>
            <person name="Hensen N."/>
            <person name="Bonometti L."/>
            <person name="Westerberg I."/>
            <person name="Brannstrom I.O."/>
            <person name="Guillou S."/>
            <person name="Cros-Aarteil S."/>
            <person name="Calhoun S."/>
            <person name="Haridas S."/>
            <person name="Kuo A."/>
            <person name="Mondo S."/>
            <person name="Pangilinan J."/>
            <person name="Riley R."/>
            <person name="LaButti K."/>
            <person name="Andreopoulos B."/>
            <person name="Lipzen A."/>
            <person name="Chen C."/>
            <person name="Yan M."/>
            <person name="Daum C."/>
            <person name="Ng V."/>
            <person name="Clum A."/>
            <person name="Steindorff A."/>
            <person name="Ohm R.A."/>
            <person name="Martin F."/>
            <person name="Silar P."/>
            <person name="Natvig D.O."/>
            <person name="Lalanne C."/>
            <person name="Gautier V."/>
            <person name="Ament-Velasquez S.L."/>
            <person name="Kruys A."/>
            <person name="Hutchinson M.I."/>
            <person name="Powell A.J."/>
            <person name="Barry K."/>
            <person name="Miller A.N."/>
            <person name="Grigoriev I.V."/>
            <person name="Debuchy R."/>
            <person name="Gladieux P."/>
            <person name="Hiltunen Thoren M."/>
            <person name="Johannesson H."/>
        </authorList>
    </citation>
    <scope>NUCLEOTIDE SEQUENCE</scope>
    <source>
        <strain evidence="4">SMH4131-1</strain>
    </source>
</reference>